<feature type="transmembrane region" description="Helical" evidence="1">
    <location>
        <begin position="449"/>
        <end position="470"/>
    </location>
</feature>
<proteinExistence type="predicted"/>
<dbReference type="eggNOG" id="COG2234">
    <property type="taxonomic scope" value="Bacteria"/>
</dbReference>
<protein>
    <submittedName>
        <fullName evidence="3">Putative aminopeptidase</fullName>
    </submittedName>
</protein>
<dbReference type="PANTHER" id="PTHR12147:SF26">
    <property type="entry name" value="PEPTIDASE M28 DOMAIN-CONTAINING PROTEIN"/>
    <property type="match status" value="1"/>
</dbReference>
<dbReference type="HOGENOM" id="CLU_365523_0_0_9"/>
<reference evidence="4" key="1">
    <citation type="submission" date="2011-11" db="EMBL/GenBank/DDBJ databases">
        <title>Complete sequence of Desulfosporosinus orientis DSM 765.</title>
        <authorList>
            <person name="Lucas S."/>
            <person name="Han J."/>
            <person name="Lapidus A."/>
            <person name="Cheng J.-F."/>
            <person name="Goodwin L."/>
            <person name="Pitluck S."/>
            <person name="Peters L."/>
            <person name="Ovchinnikova G."/>
            <person name="Teshima H."/>
            <person name="Detter J.C."/>
            <person name="Han C."/>
            <person name="Tapia R."/>
            <person name="Land M."/>
            <person name="Hauser L."/>
            <person name="Kyrpides N."/>
            <person name="Ivanova N."/>
            <person name="Pagani I."/>
            <person name="Pester M."/>
            <person name="Spring S."/>
            <person name="Ollivier B."/>
            <person name="Rattei T."/>
            <person name="Klenk H.-P."/>
            <person name="Wagner M."/>
            <person name="Loy A."/>
            <person name="Woyke T."/>
        </authorList>
    </citation>
    <scope>NUCLEOTIDE SEQUENCE [LARGE SCALE GENOMIC DNA]</scope>
    <source>
        <strain evidence="4">ATCC 19365 / DSM 765 / NCIMB 8382 / VKM B-1628</strain>
    </source>
</reference>
<dbReference type="PANTHER" id="PTHR12147">
    <property type="entry name" value="METALLOPEPTIDASE M28 FAMILY MEMBER"/>
    <property type="match status" value="1"/>
</dbReference>
<evidence type="ECO:0000313" key="3">
    <source>
        <dbReference type="EMBL" id="AET68845.1"/>
    </source>
</evidence>
<feature type="transmembrane region" description="Helical" evidence="1">
    <location>
        <begin position="417"/>
        <end position="437"/>
    </location>
</feature>
<keyword evidence="3" id="KW-0645">Protease</keyword>
<feature type="transmembrane region" description="Helical" evidence="1">
    <location>
        <begin position="565"/>
        <end position="583"/>
    </location>
</feature>
<accession>G7WDT8</accession>
<feature type="transmembrane region" description="Helical" evidence="1">
    <location>
        <begin position="476"/>
        <end position="504"/>
    </location>
</feature>
<gene>
    <name evidence="3" type="ordered locus">Desor_3347</name>
</gene>
<keyword evidence="4" id="KW-1185">Reference proteome</keyword>
<dbReference type="Pfam" id="PF04389">
    <property type="entry name" value="Peptidase_M28"/>
    <property type="match status" value="1"/>
</dbReference>
<dbReference type="Gene3D" id="3.40.630.10">
    <property type="entry name" value="Zn peptidases"/>
    <property type="match status" value="1"/>
</dbReference>
<organism evidence="3 4">
    <name type="scientific">Desulfosporosinus orientis (strain ATCC 19365 / DSM 765 / NCIMB 8382 / VKM B-1628 / Singapore I)</name>
    <name type="common">Desulfotomaculum orientis</name>
    <dbReference type="NCBI Taxonomy" id="768706"/>
    <lineage>
        <taxon>Bacteria</taxon>
        <taxon>Bacillati</taxon>
        <taxon>Bacillota</taxon>
        <taxon>Clostridia</taxon>
        <taxon>Eubacteriales</taxon>
        <taxon>Desulfitobacteriaceae</taxon>
        <taxon>Desulfosporosinus</taxon>
    </lineage>
</organism>
<feature type="transmembrane region" description="Helical" evidence="1">
    <location>
        <begin position="374"/>
        <end position="397"/>
    </location>
</feature>
<reference evidence="3 4" key="2">
    <citation type="journal article" date="2012" name="J. Bacteriol.">
        <title>Complete genome sequences of Desulfosporosinus orientis DSM765T, Desulfosporosinus youngiae DSM17734T, Desulfosporosinus meridiei DSM13257T, and Desulfosporosinus acidiphilus DSM22704T.</title>
        <authorList>
            <person name="Pester M."/>
            <person name="Brambilla E."/>
            <person name="Alazard D."/>
            <person name="Rattei T."/>
            <person name="Weinmaier T."/>
            <person name="Han J."/>
            <person name="Lucas S."/>
            <person name="Lapidus A."/>
            <person name="Cheng J.F."/>
            <person name="Goodwin L."/>
            <person name="Pitluck S."/>
            <person name="Peters L."/>
            <person name="Ovchinnikova G."/>
            <person name="Teshima H."/>
            <person name="Detter J.C."/>
            <person name="Han C.S."/>
            <person name="Tapia R."/>
            <person name="Land M.L."/>
            <person name="Hauser L."/>
            <person name="Kyrpides N.C."/>
            <person name="Ivanova N.N."/>
            <person name="Pagani I."/>
            <person name="Huntmann M."/>
            <person name="Wei C.L."/>
            <person name="Davenport K.W."/>
            <person name="Daligault H."/>
            <person name="Chain P.S."/>
            <person name="Chen A."/>
            <person name="Mavromatis K."/>
            <person name="Markowitz V."/>
            <person name="Szeto E."/>
            <person name="Mikhailova N."/>
            <person name="Pati A."/>
            <person name="Wagner M."/>
            <person name="Woyke T."/>
            <person name="Ollivier B."/>
            <person name="Klenk H.P."/>
            <person name="Spring S."/>
            <person name="Loy A."/>
        </authorList>
    </citation>
    <scope>NUCLEOTIDE SEQUENCE [LARGE SCALE GENOMIC DNA]</scope>
    <source>
        <strain evidence="4">ATCC 19365 / DSM 765 / NCIMB 8382 / VKM B-1628</strain>
    </source>
</reference>
<dbReference type="GO" id="GO:0006508">
    <property type="term" value="P:proteolysis"/>
    <property type="evidence" value="ECO:0007669"/>
    <property type="project" value="InterPro"/>
</dbReference>
<dbReference type="AlphaFoldDB" id="G7WDT8"/>
<keyword evidence="1" id="KW-1133">Transmembrane helix</keyword>
<name>G7WDT8_DESOD</name>
<dbReference type="EMBL" id="CP003108">
    <property type="protein sequence ID" value="AET68845.1"/>
    <property type="molecule type" value="Genomic_DNA"/>
</dbReference>
<dbReference type="GO" id="GO:0004177">
    <property type="term" value="F:aminopeptidase activity"/>
    <property type="evidence" value="ECO:0007669"/>
    <property type="project" value="UniProtKB-KW"/>
</dbReference>
<evidence type="ECO:0000313" key="4">
    <source>
        <dbReference type="Proteomes" id="UP000006346"/>
    </source>
</evidence>
<feature type="domain" description="Peptidase M28" evidence="2">
    <location>
        <begin position="114"/>
        <end position="306"/>
    </location>
</feature>
<dbReference type="KEGG" id="dor:Desor_3347"/>
<feature type="transmembrane region" description="Helical" evidence="1">
    <location>
        <begin position="341"/>
        <end position="362"/>
    </location>
</feature>
<sequence>MRNSKIKGVIIFLALSLIAIPWFVSLKFHAAPILDNSISGFSAEKAYEHVKHLVQKIGPRPAGSKSELKAAQYIAYVLKQNGWNVKDQPFSKVVVRETSVLQKEQQVELISSQNIIAELPGTSPDTIIIGAHYDSATVNAPGAVDNASGVGVLLELARVLSQVSHKETYQFVFFGAEEYGLVGSQYFTSQADLSAVRWMLNLDMVGSPLEIDVAGKRSAPPELIKQVTALAANSHISFHVSRDFILMTRDSSQGGSSDYSPFLDKGIPALGLGIYGRPEGYFHRPEDRLDRVSLEDIQQLGDFAHRLIKTVTVESLGPAEWDELYLPFQMGKHVFIMPSSGIRVCTVLIFLLSILMLIRFYRNSSLQKLHWKQVVGVLVIIGAALFLSVIVLLISSAGELAWSWFKQTELLYYAHPLLFVIARLGIALGVFIILASWLHKLPLVRDPKLYWVIGVIWLLGISLVLALIRIDLAFPFMFWLLCLNLQFFLPSIILALIGPYFLIWMHFELFNSQQWISYYQTIHHYFPIFLGIYCVLLIPFVLGLLHAGITKAQHLKMWLKLARKPALAVVLLLLLSLGLVPAYSMDYPQIIVVQEEWSGTTDGKVHVFSEEDLPEKIITDLSGEPGKSIYVPILNEKPPMNVKASMVETIKNEKRNLIISIILNYSREPYLTRVRLESDKPFTVHTDEYLPMAKLPRKLQLVGVQNPSGKYSIILQRTPPQKNSIQLAVETQGVVSCSVEGMFSDSNPRIQIQYPLSSVDYQVWYRDFFKF</sequence>
<dbReference type="InterPro" id="IPR007484">
    <property type="entry name" value="Peptidase_M28"/>
</dbReference>
<keyword evidence="1" id="KW-0812">Transmembrane</keyword>
<keyword evidence="3" id="KW-0378">Hydrolase</keyword>
<dbReference type="Proteomes" id="UP000006346">
    <property type="component" value="Chromosome"/>
</dbReference>
<dbReference type="InterPro" id="IPR045175">
    <property type="entry name" value="M28_fam"/>
</dbReference>
<dbReference type="SUPFAM" id="SSF53187">
    <property type="entry name" value="Zn-dependent exopeptidases"/>
    <property type="match status" value="1"/>
</dbReference>
<dbReference type="OrthoDB" id="9762302at2"/>
<dbReference type="RefSeq" id="WP_014185653.1">
    <property type="nucleotide sequence ID" value="NC_016584.1"/>
</dbReference>
<evidence type="ECO:0000259" key="2">
    <source>
        <dbReference type="Pfam" id="PF04389"/>
    </source>
</evidence>
<evidence type="ECO:0000256" key="1">
    <source>
        <dbReference type="SAM" id="Phobius"/>
    </source>
</evidence>
<feature type="transmembrane region" description="Helical" evidence="1">
    <location>
        <begin position="525"/>
        <end position="545"/>
    </location>
</feature>
<keyword evidence="1" id="KW-0472">Membrane</keyword>
<dbReference type="GO" id="GO:0008235">
    <property type="term" value="F:metalloexopeptidase activity"/>
    <property type="evidence" value="ECO:0007669"/>
    <property type="project" value="InterPro"/>
</dbReference>
<keyword evidence="3" id="KW-0031">Aminopeptidase</keyword>
<dbReference type="STRING" id="768706.Desor_3347"/>
<dbReference type="PATRIC" id="fig|768706.3.peg.3375"/>